<dbReference type="InterPro" id="IPR045063">
    <property type="entry name" value="Dynamin_N"/>
</dbReference>
<dbReference type="PANTHER" id="PTHR26392:SF92">
    <property type="entry name" value="PROTEIN KINASE DOMAIN-CONTAINING PROTEIN"/>
    <property type="match status" value="1"/>
</dbReference>
<sequence length="1619" mass="178061">IKDSIVSAADSRVCIHAYNSAGGDLLPQGHCVANLVFVGAAEQRAPTSQLVGQRQNCRLLSFAQRELVAASSQRVSFRAVPTALPAAVRNATAGVRLMTGASAPASCQVECAADPDCRVAQHVAPHCWLGNSTAWSAGWVAQPGAVSHLKLAVDDGDTQLLLGFDQRFLTGHSITNSTDVKYVGVDQIDGVGLNFLGKFSSYIDLLGLGTFLAAPPQNLTFFVKVQRAYPDSASNNRAFFSVYNLAKGPSVDRPGFFYEKTGFVHFYFVWPCSFRSKESVMPIGTSEQSVSLAFVLNGCNGARLFVSGAEQEVTSNARGTSAYTPDAIRLGYAIAEGNTFNGVFQCFAIVKRAMTAEEIRAMDGMEETAQKLDRADYEVRFQSSRRDLVAALRYRESRFVRLAEYLGELRRLMCDLKIECEATDEDTKLDELDELDEILQSQLTLSLIVFGRSNTGKSTLLNQLLRDWQESPASSRITGLFPTAEHTCTARLTCTSHGPSRTVSIQDVITSQAIVDTTAFEDSRELREYIDLKGNEREDRNTAMLVKVSLPNELLRYNLQLVDSPGMGENAQMNETVRNFLNGAKSAIVVYTVNGTEGYKPEPDTENIRFLMEEHSSMQKVFVANRIDCCIKSYYKNLCEEVLCEDSSDEEEVVKSLENDIEGFQYSAHCQEHMLKRMGSVMESFSQYHPGCITPGSETALLGVSAKSVENFLSNNWPVPHPPYLDSFLELEARIAALVYANARQKLTDAMAIMKRLLMLASVHLLAFKLSSVVTSSLTEMPMELMSRALRVIKDTYERISKALLSVAAEDSLLDLSDPESELNVLKNQFARDGAKMQAAADVSLVMRQAEAKLIASLTQGKNREFQAAVRLLCSFKDILVSHLKAELRSKYKEVLARSVLSHTAHSVMEGLCSSAEEFHNDLAIIKCTFEPNDTEFGDLCASHLVDGMRQALPRLVRTAEFAQLVASKSPDKRTRQLDYFLAGIDLRKLTGEAIELYCAQLCQKKTDIEDRLTVQLDELRQRSFDSVEKKLRLKPLKRDLTVLLFKLTGMDTELRWNASNVTRECEQVRQCQQEVSNLRCPQLGSRRRCILRPRISGGRAADLLCRCLRLPADCLKRMASSAMRLRSKLPSSVQFAWFFLDEPDCDSGTTETAATDKADDVQLLLGVLTNEASCRFLSELHPHSITDVDRLVWMRSLLMCQANFASAELHYRPMDYRPSNVLIVDMTSDPAGGGDGAGSGAMPDPTHLLAEAGQAAESASLAAGIVTLFGYTSNTAEHSPAGWNEHYEAQLQRAVSNPETFLTYLPSCLGGRQNRSLISCVSDCVSACLAGLDSAKVEALSKSVQRLLPLFLQYGVPRLCERGDGSAAGTGMGAPRREGRGPVVCRGDLMCQRPRLDSKCSHINLELNWNFGLALLEQLTPSLMANPKGTVSMTTSLRMRRAVSADRLNSRKSESLSDELDGGGTNFACSLAGFPYCCAKHYYDWVAKAVGSATESQEQLHPRALMLLLLSNRQGCRSDLLLTPTPQNVQIGAADCHQLVRRPAESAAAAEFAADNSCRFGVMPAARLRLLLWTGDSEEGPQLAEQVGATGAELALEEQRRSESWLGSDSGASSLHYL</sequence>
<dbReference type="SUPFAM" id="SSF52540">
    <property type="entry name" value="P-loop containing nucleoside triphosphate hydrolases"/>
    <property type="match status" value="1"/>
</dbReference>
<dbReference type="CDD" id="cd00882">
    <property type="entry name" value="Ras_like_GTPase"/>
    <property type="match status" value="1"/>
</dbReference>
<keyword evidence="2" id="KW-1185">Reference proteome</keyword>
<protein>
    <submittedName>
        <fullName evidence="3">Dynamin_N domain-containing protein</fullName>
    </submittedName>
</protein>
<proteinExistence type="predicted"/>
<reference evidence="3" key="1">
    <citation type="submission" date="2016-11" db="UniProtKB">
        <authorList>
            <consortium name="WormBaseParasite"/>
        </authorList>
    </citation>
    <scope>IDENTIFICATION</scope>
</reference>
<evidence type="ECO:0000313" key="2">
    <source>
        <dbReference type="Proteomes" id="UP000095280"/>
    </source>
</evidence>
<dbReference type="Pfam" id="PF00350">
    <property type="entry name" value="Dynamin_N"/>
    <property type="match status" value="1"/>
</dbReference>
<dbReference type="PANTHER" id="PTHR26392">
    <property type="entry name" value="MITOGEN-ACTIVATED PROTEIN KINASE KINASE KINASE 7-RELATED"/>
    <property type="match status" value="1"/>
</dbReference>
<accession>A0A1I8H6E8</accession>
<organism evidence="2 3">
    <name type="scientific">Macrostomum lignano</name>
    <dbReference type="NCBI Taxonomy" id="282301"/>
    <lineage>
        <taxon>Eukaryota</taxon>
        <taxon>Metazoa</taxon>
        <taxon>Spiralia</taxon>
        <taxon>Lophotrochozoa</taxon>
        <taxon>Platyhelminthes</taxon>
        <taxon>Rhabditophora</taxon>
        <taxon>Macrostomorpha</taxon>
        <taxon>Macrostomida</taxon>
        <taxon>Macrostomidae</taxon>
        <taxon>Macrostomum</taxon>
    </lineage>
</organism>
<dbReference type="InterPro" id="IPR013320">
    <property type="entry name" value="ConA-like_dom_sf"/>
</dbReference>
<evidence type="ECO:0000259" key="1">
    <source>
        <dbReference type="Pfam" id="PF00350"/>
    </source>
</evidence>
<dbReference type="Proteomes" id="UP000095280">
    <property type="component" value="Unplaced"/>
</dbReference>
<dbReference type="SUPFAM" id="SSF49899">
    <property type="entry name" value="Concanavalin A-like lectins/glucanases"/>
    <property type="match status" value="1"/>
</dbReference>
<dbReference type="Gene3D" id="3.40.50.300">
    <property type="entry name" value="P-loop containing nucleotide triphosphate hydrolases"/>
    <property type="match status" value="1"/>
</dbReference>
<dbReference type="WBParaSite" id="maker-uti_cns_0004686-snap-gene-0.2-mRNA-1">
    <property type="protein sequence ID" value="maker-uti_cns_0004686-snap-gene-0.2-mRNA-1"/>
    <property type="gene ID" value="maker-uti_cns_0004686-snap-gene-0.2"/>
</dbReference>
<dbReference type="Pfam" id="PF13385">
    <property type="entry name" value="Laminin_G_3"/>
    <property type="match status" value="1"/>
</dbReference>
<dbReference type="Gene3D" id="2.60.120.200">
    <property type="match status" value="1"/>
</dbReference>
<evidence type="ECO:0000313" key="3">
    <source>
        <dbReference type="WBParaSite" id="maker-uti_cns_0004686-snap-gene-0.2-mRNA-1"/>
    </source>
</evidence>
<dbReference type="InterPro" id="IPR027417">
    <property type="entry name" value="P-loop_NTPase"/>
</dbReference>
<name>A0A1I8H6E8_9PLAT</name>
<feature type="domain" description="Dynamin N-terminal" evidence="1">
    <location>
        <begin position="448"/>
        <end position="593"/>
    </location>
</feature>